<evidence type="ECO:0000313" key="2">
    <source>
        <dbReference type="EMBL" id="KKQ71386.1"/>
    </source>
</evidence>
<feature type="transmembrane region" description="Helical" evidence="1">
    <location>
        <begin position="112"/>
        <end position="132"/>
    </location>
</feature>
<keyword evidence="1" id="KW-0812">Transmembrane</keyword>
<feature type="transmembrane region" description="Helical" evidence="1">
    <location>
        <begin position="86"/>
        <end position="106"/>
    </location>
</feature>
<name>A0A0G0N2N0_9BACT</name>
<feature type="transmembrane region" description="Helical" evidence="1">
    <location>
        <begin position="61"/>
        <end position="81"/>
    </location>
</feature>
<feature type="transmembrane region" description="Helical" evidence="1">
    <location>
        <begin position="144"/>
        <end position="163"/>
    </location>
</feature>
<proteinExistence type="predicted"/>
<accession>A0A0G0N2N0</accession>
<keyword evidence="1" id="KW-0472">Membrane</keyword>
<gene>
    <name evidence="2" type="ORF">US90_C0003G0029</name>
</gene>
<feature type="transmembrane region" description="Helical" evidence="1">
    <location>
        <begin position="297"/>
        <end position="317"/>
    </location>
</feature>
<reference evidence="2 3" key="1">
    <citation type="journal article" date="2015" name="Nature">
        <title>rRNA introns, odd ribosomes, and small enigmatic genomes across a large radiation of phyla.</title>
        <authorList>
            <person name="Brown C.T."/>
            <person name="Hug L.A."/>
            <person name="Thomas B.C."/>
            <person name="Sharon I."/>
            <person name="Castelle C.J."/>
            <person name="Singh A."/>
            <person name="Wilkins M.J."/>
            <person name="Williams K.H."/>
            <person name="Banfield J.F."/>
        </authorList>
    </citation>
    <scope>NUCLEOTIDE SEQUENCE [LARGE SCALE GENOMIC DNA]</scope>
</reference>
<feature type="transmembrane region" description="Helical" evidence="1">
    <location>
        <begin position="260"/>
        <end position="285"/>
    </location>
</feature>
<comment type="caution">
    <text evidence="2">The sequence shown here is derived from an EMBL/GenBank/DDBJ whole genome shotgun (WGS) entry which is preliminary data.</text>
</comment>
<dbReference type="Proteomes" id="UP000034406">
    <property type="component" value="Unassembled WGS sequence"/>
</dbReference>
<protein>
    <recommendedName>
        <fullName evidence="4">Glycosyltransferase RgtA/B/C/D-like domain-containing protein</fullName>
    </recommendedName>
</protein>
<evidence type="ECO:0000256" key="1">
    <source>
        <dbReference type="SAM" id="Phobius"/>
    </source>
</evidence>
<dbReference type="EMBL" id="LBUT01000003">
    <property type="protein sequence ID" value="KKQ71386.1"/>
    <property type="molecule type" value="Genomic_DNA"/>
</dbReference>
<feature type="transmembrane region" description="Helical" evidence="1">
    <location>
        <begin position="169"/>
        <end position="197"/>
    </location>
</feature>
<dbReference type="AlphaFoldDB" id="A0A0G0N2N0"/>
<evidence type="ECO:0008006" key="4">
    <source>
        <dbReference type="Google" id="ProtNLM"/>
    </source>
</evidence>
<feature type="transmembrane region" description="Helical" evidence="1">
    <location>
        <begin position="5"/>
        <end position="24"/>
    </location>
</feature>
<evidence type="ECO:0000313" key="3">
    <source>
        <dbReference type="Proteomes" id="UP000034406"/>
    </source>
</evidence>
<keyword evidence="1" id="KW-1133">Transmembrane helix</keyword>
<feature type="transmembrane region" description="Helical" evidence="1">
    <location>
        <begin position="204"/>
        <end position="225"/>
    </location>
</feature>
<feature type="transmembrane region" description="Helical" evidence="1">
    <location>
        <begin position="323"/>
        <end position="353"/>
    </location>
</feature>
<organism evidence="2 3">
    <name type="scientific">Candidatus Shapirobacteria bacterium GW2011_GWE2_38_30</name>
    <dbReference type="NCBI Taxonomy" id="1618490"/>
    <lineage>
        <taxon>Bacteria</taxon>
        <taxon>Candidatus Shapironibacteriota</taxon>
    </lineage>
</organism>
<dbReference type="STRING" id="1618490.US90_C0003G0029"/>
<sequence>MRKHWYKIIVLLILMFIFLTLRFYNIDQSLFFWNDMGRDLSVLQQWQSTGKPPLLGPQTSALPINQSAIYFYLLYPAFLLLNGHPIANLITLAFLYIVVFLVSLYLVKRFKIPIPISQIIVIFFLTGIHPQYIIQGRFVWNPSFVTPFLIVAFYSFYLLLIKFSWNKLIIFSLAIATAISLSYSVAPLLIAVFIYWLLFYRQHFFKFFFSLTMAFVLLNITTIAFEFRHDFLLTTSLFTKQVPVQESITFLDKTTKLSDFIFITGNSSLNLCLFILMLFACLATLYKFRHSRKSVQFLSSFLLLTLTFIAYLTPVTVQPHYIFGYAALLFILIASQPPVRITFLLLIASILYLNPSQLNFHFRPAPRTYSQMQQCFQNYCSQLKSSTFVSVQSSFHPFHNGPEHRYLMRQSGCRVLDIETQNSQTNTMSVILDNGSFDDKTNYYELELFGKFKQSDSFNCLPNFSILTLEKISTNIQN</sequence>